<feature type="region of interest" description="Disordered" evidence="1">
    <location>
        <begin position="79"/>
        <end position="108"/>
    </location>
</feature>
<sequence>MAFMTTARARGPRRRALLTGAAALLLTGCAGGRDGDGAAGRARAEAGRNTTALLARYDATLAAHAALAPRLRPLRAETARHAQAFGAAPTPAPSPSAPPPAVPDDPDEALAALAAAERRTADGHTAALAAAPPELARLLASVAAAGASHAYLLGADA</sequence>
<accession>M3AU63</accession>
<dbReference type="InterPro" id="IPR006311">
    <property type="entry name" value="TAT_signal"/>
</dbReference>
<keyword evidence="2" id="KW-0449">Lipoprotein</keyword>
<proteinExistence type="predicted"/>
<evidence type="ECO:0000313" key="2">
    <source>
        <dbReference type="EMBL" id="EME97127.1"/>
    </source>
</evidence>
<organism evidence="2 3">
    <name type="scientific">Streptomyces mobaraensis (strain ATCC 29032 / DSM 40847 / JCM 4168 / NBRC 13819 / NCIMB 11159 / IPCR 16-22)</name>
    <dbReference type="NCBI Taxonomy" id="1223523"/>
    <lineage>
        <taxon>Bacteria</taxon>
        <taxon>Bacillati</taxon>
        <taxon>Actinomycetota</taxon>
        <taxon>Actinomycetes</taxon>
        <taxon>Kitasatosporales</taxon>
        <taxon>Streptomycetaceae</taxon>
        <taxon>Streptomyces</taxon>
    </lineage>
</organism>
<dbReference type="EMBL" id="AORZ01000142">
    <property type="protein sequence ID" value="EME97127.1"/>
    <property type="molecule type" value="Genomic_DNA"/>
</dbReference>
<dbReference type="Proteomes" id="UP000011740">
    <property type="component" value="Unassembled WGS sequence"/>
</dbReference>
<feature type="compositionally biased region" description="Pro residues" evidence="1">
    <location>
        <begin position="90"/>
        <end position="103"/>
    </location>
</feature>
<gene>
    <name evidence="2" type="ORF">H340_28030</name>
</gene>
<dbReference type="eggNOG" id="ENOG5033MZK">
    <property type="taxonomic scope" value="Bacteria"/>
</dbReference>
<reference evidence="2 3" key="1">
    <citation type="journal article" date="2013" name="Genome Announc.">
        <title>Whole-Genome Shotgun Assembly and Analysis of the Genome of Streptomyces mobaraensis DSM 40847, a Strain for Industrial Production of Microbial Transglutaminase.</title>
        <authorList>
            <person name="Yang H."/>
            <person name="He T."/>
            <person name="Wu W."/>
            <person name="Zhu W."/>
            <person name="Lu B."/>
            <person name="Sun W."/>
        </authorList>
    </citation>
    <scope>NUCLEOTIDE SEQUENCE [LARGE SCALE GENOMIC DNA]</scope>
    <source>
        <strain evidence="2 3">DSM 40847</strain>
    </source>
</reference>
<evidence type="ECO:0000256" key="1">
    <source>
        <dbReference type="SAM" id="MobiDB-lite"/>
    </source>
</evidence>
<comment type="caution">
    <text evidence="2">The sequence shown here is derived from an EMBL/GenBank/DDBJ whole genome shotgun (WGS) entry which is preliminary data.</text>
</comment>
<name>M3AU63_STRM1</name>
<dbReference type="STRING" id="1223523.H340_28030"/>
<evidence type="ECO:0000313" key="3">
    <source>
        <dbReference type="Proteomes" id="UP000011740"/>
    </source>
</evidence>
<dbReference type="PROSITE" id="PS51318">
    <property type="entry name" value="TAT"/>
    <property type="match status" value="1"/>
</dbReference>
<protein>
    <submittedName>
        <fullName evidence="2">Lipoprotein</fullName>
    </submittedName>
</protein>
<dbReference type="AlphaFoldDB" id="M3AU63"/>
<dbReference type="PATRIC" id="fig|1223523.3.peg.5687"/>